<keyword evidence="3" id="KW-1185">Reference proteome</keyword>
<feature type="compositionally biased region" description="Basic and acidic residues" evidence="1">
    <location>
        <begin position="436"/>
        <end position="445"/>
    </location>
</feature>
<evidence type="ECO:0008006" key="5">
    <source>
        <dbReference type="Google" id="ProtNLM"/>
    </source>
</evidence>
<feature type="transmembrane region" description="Helical" evidence="2">
    <location>
        <begin position="56"/>
        <end position="74"/>
    </location>
</feature>
<evidence type="ECO:0000256" key="1">
    <source>
        <dbReference type="SAM" id="MobiDB-lite"/>
    </source>
</evidence>
<feature type="compositionally biased region" description="Basic and acidic residues" evidence="1">
    <location>
        <begin position="319"/>
        <end position="342"/>
    </location>
</feature>
<feature type="region of interest" description="Disordered" evidence="1">
    <location>
        <begin position="253"/>
        <end position="394"/>
    </location>
</feature>
<accession>A0A6P4JTW0</accession>
<evidence type="ECO:0000313" key="4">
    <source>
        <dbReference type="RefSeq" id="XP_017038099.1"/>
    </source>
</evidence>
<dbReference type="RefSeq" id="XP_017038099.1">
    <property type="nucleotide sequence ID" value="XM_017182610.3"/>
</dbReference>
<name>A0A6P4JTW0_DROKI</name>
<keyword evidence="2" id="KW-1133">Transmembrane helix</keyword>
<gene>
    <name evidence="4" type="primary">LOC108085852</name>
</gene>
<feature type="region of interest" description="Disordered" evidence="1">
    <location>
        <begin position="163"/>
        <end position="229"/>
    </location>
</feature>
<feature type="compositionally biased region" description="Basic and acidic residues" evidence="1">
    <location>
        <begin position="197"/>
        <end position="206"/>
    </location>
</feature>
<feature type="compositionally biased region" description="Basic and acidic residues" evidence="1">
    <location>
        <begin position="174"/>
        <end position="183"/>
    </location>
</feature>
<organism evidence="3 4">
    <name type="scientific">Drosophila kikkawai</name>
    <name type="common">Fruit fly</name>
    <dbReference type="NCBI Taxonomy" id="30033"/>
    <lineage>
        <taxon>Eukaryota</taxon>
        <taxon>Metazoa</taxon>
        <taxon>Ecdysozoa</taxon>
        <taxon>Arthropoda</taxon>
        <taxon>Hexapoda</taxon>
        <taxon>Insecta</taxon>
        <taxon>Pterygota</taxon>
        <taxon>Neoptera</taxon>
        <taxon>Endopterygota</taxon>
        <taxon>Diptera</taxon>
        <taxon>Brachycera</taxon>
        <taxon>Muscomorpha</taxon>
        <taxon>Ephydroidea</taxon>
        <taxon>Drosophilidae</taxon>
        <taxon>Drosophila</taxon>
        <taxon>Sophophora</taxon>
    </lineage>
</organism>
<dbReference type="Proteomes" id="UP001652661">
    <property type="component" value="Chromosome 3R"/>
</dbReference>
<evidence type="ECO:0000256" key="2">
    <source>
        <dbReference type="SAM" id="Phobius"/>
    </source>
</evidence>
<dbReference type="GeneID" id="108085852"/>
<feature type="compositionally biased region" description="Basic residues" evidence="1">
    <location>
        <begin position="184"/>
        <end position="193"/>
    </location>
</feature>
<dbReference type="OrthoDB" id="7861500at2759"/>
<feature type="compositionally biased region" description="Basic and acidic residues" evidence="1">
    <location>
        <begin position="260"/>
        <end position="271"/>
    </location>
</feature>
<reference evidence="4" key="1">
    <citation type="submission" date="2025-08" db="UniProtKB">
        <authorList>
            <consortium name="RefSeq"/>
        </authorList>
    </citation>
    <scope>IDENTIFICATION</scope>
    <source>
        <strain evidence="4">14028-0561.14</strain>
        <tissue evidence="4">Whole fly</tissue>
    </source>
</reference>
<feature type="region of interest" description="Disordered" evidence="1">
    <location>
        <begin position="411"/>
        <end position="473"/>
    </location>
</feature>
<protein>
    <recommendedName>
        <fullName evidence="5">Serine/arginine repetitive matrix protein 2</fullName>
    </recommendedName>
</protein>
<keyword evidence="2" id="KW-0812">Transmembrane</keyword>
<sequence>MADAIRCACDTLNSAAGQLARLRISEIRQSLDFLGVQHTEVLLGLLVVVLLQFTKFAAILLLAIVLAYSIFYLWENYFPGIAELGYRGKKMCRNVRTYVNLPPFTYSDGEESTGTGEYIVNPSRRYTGDLLTEPARMLVPMLQDSNKMFQSANLQVGSPLLGMETGFRGSRGPESQKETLEAGKHRREHRHYWRPTNTDKEREREHHSSRRSAQGASHEAKRTPNVLRIPKITSGAVDIRRLPTITSEDLKRLPNITSGESRKTHKEESRRLPTITSAELGYRRVPKITSHTNDSPRWLNMAAGATESRRRSKSSRPQEGGESRRPDRVHGAGEAKYRRSPERPYPAQGRRVDEQRQQPHRVIASSDDNRPTKNRRSLNNNTRSGVIRRQYPDDHYERLRMENRDFQARRLGASSGHPTSEGAMLTQQENFVASFKRNDRREPHRNIKSSNPPKEGSNKNRRDRKTSPSPSIK</sequence>
<keyword evidence="2" id="KW-0472">Membrane</keyword>
<evidence type="ECO:0000313" key="3">
    <source>
        <dbReference type="Proteomes" id="UP001652661"/>
    </source>
</evidence>
<dbReference type="AlphaFoldDB" id="A0A6P4JTW0"/>
<proteinExistence type="predicted"/>